<keyword evidence="7" id="KW-1185">Reference proteome</keyword>
<dbReference type="InterPro" id="IPR036388">
    <property type="entry name" value="WH-like_DNA-bd_sf"/>
</dbReference>
<keyword evidence="2 5" id="KW-0132">Cell division</keyword>
<reference evidence="6" key="1">
    <citation type="submission" date="2018-03" db="EMBL/GenBank/DDBJ databases">
        <title>Genome sequence of Clostridium vincentii DSM 10228.</title>
        <authorList>
            <person name="Poehlein A."/>
            <person name="Daniel R."/>
        </authorList>
    </citation>
    <scope>NUCLEOTIDE SEQUENCE [LARGE SCALE GENOMIC DNA]</scope>
    <source>
        <strain evidence="6">DSM 10228</strain>
    </source>
</reference>
<proteinExistence type="inferred from homology"/>
<dbReference type="HAMAP" id="MF_01804">
    <property type="entry name" value="ScpB"/>
    <property type="match status" value="1"/>
</dbReference>
<keyword evidence="4 5" id="KW-0131">Cell cycle</keyword>
<dbReference type="GO" id="GO:0051304">
    <property type="term" value="P:chromosome separation"/>
    <property type="evidence" value="ECO:0007669"/>
    <property type="project" value="InterPro"/>
</dbReference>
<comment type="similarity">
    <text evidence="5">Belongs to the ScpB family.</text>
</comment>
<evidence type="ECO:0000256" key="2">
    <source>
        <dbReference type="ARBA" id="ARBA00022618"/>
    </source>
</evidence>
<organism evidence="6 7">
    <name type="scientific">Clostridium vincentii</name>
    <dbReference type="NCBI Taxonomy" id="52704"/>
    <lineage>
        <taxon>Bacteria</taxon>
        <taxon>Bacillati</taxon>
        <taxon>Bacillota</taxon>
        <taxon>Clostridia</taxon>
        <taxon>Eubacteriales</taxon>
        <taxon>Clostridiaceae</taxon>
        <taxon>Clostridium</taxon>
    </lineage>
</organism>
<evidence type="ECO:0000256" key="5">
    <source>
        <dbReference type="HAMAP-Rule" id="MF_01804"/>
    </source>
</evidence>
<dbReference type="GO" id="GO:0005737">
    <property type="term" value="C:cytoplasm"/>
    <property type="evidence" value="ECO:0007669"/>
    <property type="project" value="UniProtKB-SubCell"/>
</dbReference>
<dbReference type="SUPFAM" id="SSF46785">
    <property type="entry name" value="Winged helix' DNA-binding domain"/>
    <property type="match status" value="2"/>
</dbReference>
<dbReference type="GO" id="GO:0006260">
    <property type="term" value="P:DNA replication"/>
    <property type="evidence" value="ECO:0007669"/>
    <property type="project" value="UniProtKB-UniRule"/>
</dbReference>
<comment type="subcellular location">
    <subcellularLocation>
        <location evidence="5">Cytoplasm</location>
    </subcellularLocation>
    <text evidence="5">Associated with two foci at the outer edges of the nucleoid region in young cells, and at four foci within both cell halves in older cells.</text>
</comment>
<evidence type="ECO:0000313" key="7">
    <source>
        <dbReference type="Proteomes" id="UP000239471"/>
    </source>
</evidence>
<comment type="subunit">
    <text evidence="5">Homodimer. Homodimerization may be required to stabilize the binding of ScpA to the Smc head domains. Component of a cohesin-like complex composed of ScpA, ScpB and the Smc homodimer, in which ScpA and ScpB bind to the head domain of Smc. The presence of the three proteins is required for the association of the complex with DNA.</text>
</comment>
<dbReference type="NCBIfam" id="TIGR00281">
    <property type="entry name" value="SMC-Scp complex subunit ScpB"/>
    <property type="match status" value="1"/>
</dbReference>
<name>A0A2T0BAF4_9CLOT</name>
<dbReference type="EMBL" id="PVXQ01000041">
    <property type="protein sequence ID" value="PRR80881.1"/>
    <property type="molecule type" value="Genomic_DNA"/>
</dbReference>
<dbReference type="AlphaFoldDB" id="A0A2T0BAF4"/>
<dbReference type="PANTHER" id="PTHR34298:SF2">
    <property type="entry name" value="SEGREGATION AND CONDENSATION PROTEIN B"/>
    <property type="match status" value="1"/>
</dbReference>
<evidence type="ECO:0000256" key="4">
    <source>
        <dbReference type="ARBA" id="ARBA00023306"/>
    </source>
</evidence>
<dbReference type="InterPro" id="IPR036390">
    <property type="entry name" value="WH_DNA-bd_sf"/>
</dbReference>
<accession>A0A2T0BAF4</accession>
<comment type="function">
    <text evidence="5">Participates in chromosomal partition during cell division. May act via the formation of a condensin-like complex containing Smc and ScpA that pull DNA away from mid-cell into both cell halves.</text>
</comment>
<keyword evidence="1 5" id="KW-0963">Cytoplasm</keyword>
<evidence type="ECO:0000256" key="1">
    <source>
        <dbReference type="ARBA" id="ARBA00022490"/>
    </source>
</evidence>
<keyword evidence="3 5" id="KW-0159">Chromosome partition</keyword>
<sequence>MKKMNVFKEGDFKVKEVSKDSTQKGIIEALLFVSGEPLSLKALALYVDDSPKHLEKVLDRLIEDYQDKDRGIKLIRINGEYQLVTKNEYSDYIQKLLKKNKRQSLSQASLESLAIVAYKQPITRIDIDEIRGVKSDSAISRLMDKELIKEVGRLDVPGRPILYSTTEEFLRQFGVHDLKELPSLDLFAVEEELNEKVEIEFHEE</sequence>
<dbReference type="GO" id="GO:0051301">
    <property type="term" value="P:cell division"/>
    <property type="evidence" value="ECO:0007669"/>
    <property type="project" value="UniProtKB-KW"/>
</dbReference>
<dbReference type="Proteomes" id="UP000239471">
    <property type="component" value="Unassembled WGS sequence"/>
</dbReference>
<protein>
    <recommendedName>
        <fullName evidence="5">Segregation and condensation protein B</fullName>
    </recommendedName>
</protein>
<gene>
    <name evidence="5 6" type="primary">scpB</name>
    <name evidence="6" type="ORF">CLVI_29390</name>
</gene>
<dbReference type="InterPro" id="IPR005234">
    <property type="entry name" value="ScpB_csome_segregation"/>
</dbReference>
<comment type="caution">
    <text evidence="6">The sequence shown here is derived from an EMBL/GenBank/DDBJ whole genome shotgun (WGS) entry which is preliminary data.</text>
</comment>
<dbReference type="PANTHER" id="PTHR34298">
    <property type="entry name" value="SEGREGATION AND CONDENSATION PROTEIN B"/>
    <property type="match status" value="1"/>
</dbReference>
<evidence type="ECO:0000313" key="6">
    <source>
        <dbReference type="EMBL" id="PRR80881.1"/>
    </source>
</evidence>
<dbReference type="Pfam" id="PF04079">
    <property type="entry name" value="SMC_ScpB"/>
    <property type="match status" value="1"/>
</dbReference>
<dbReference type="PIRSF" id="PIRSF019345">
    <property type="entry name" value="ScpB"/>
    <property type="match status" value="1"/>
</dbReference>
<evidence type="ECO:0000256" key="3">
    <source>
        <dbReference type="ARBA" id="ARBA00022829"/>
    </source>
</evidence>
<dbReference type="Gene3D" id="1.10.10.10">
    <property type="entry name" value="Winged helix-like DNA-binding domain superfamily/Winged helix DNA-binding domain"/>
    <property type="match status" value="2"/>
</dbReference>